<dbReference type="GeneID" id="64600277"/>
<organism evidence="2 3">
    <name type="scientific">Suillus plorans</name>
    <dbReference type="NCBI Taxonomy" id="116603"/>
    <lineage>
        <taxon>Eukaryota</taxon>
        <taxon>Fungi</taxon>
        <taxon>Dikarya</taxon>
        <taxon>Basidiomycota</taxon>
        <taxon>Agaricomycotina</taxon>
        <taxon>Agaricomycetes</taxon>
        <taxon>Agaricomycetidae</taxon>
        <taxon>Boletales</taxon>
        <taxon>Suillineae</taxon>
        <taxon>Suillaceae</taxon>
        <taxon>Suillus</taxon>
    </lineage>
</organism>
<dbReference type="EMBL" id="JABBWE010000025">
    <property type="protein sequence ID" value="KAG1794605.1"/>
    <property type="molecule type" value="Genomic_DNA"/>
</dbReference>
<gene>
    <name evidence="2" type="ORF">HD556DRAFT_1442792</name>
</gene>
<dbReference type="PANTHER" id="PTHR35871">
    <property type="entry name" value="EXPRESSED PROTEIN"/>
    <property type="match status" value="1"/>
</dbReference>
<accession>A0A9P7AQX7</accession>
<protein>
    <submittedName>
        <fullName evidence="2">Uncharacterized protein</fullName>
    </submittedName>
</protein>
<dbReference type="AlphaFoldDB" id="A0A9P7AQX7"/>
<dbReference type="InterPro" id="IPR036397">
    <property type="entry name" value="RNaseH_sf"/>
</dbReference>
<evidence type="ECO:0000313" key="2">
    <source>
        <dbReference type="EMBL" id="KAG1794605.1"/>
    </source>
</evidence>
<dbReference type="OrthoDB" id="6511194at2759"/>
<evidence type="ECO:0000256" key="1">
    <source>
        <dbReference type="SAM" id="MobiDB-lite"/>
    </source>
</evidence>
<dbReference type="GO" id="GO:0003676">
    <property type="term" value="F:nucleic acid binding"/>
    <property type="evidence" value="ECO:0007669"/>
    <property type="project" value="InterPro"/>
</dbReference>
<proteinExistence type="predicted"/>
<sequence length="385" mass="44377">MEKFLWKFTNVSNDGSPHAKNIAGGKWTQAADETAAFLHGGSWLSRNLRTWSKAYIKDRAKLPTHQYGNHHSRIDDEVLATDIKLHLQCVGKYVSTQEIVNYLSDTEVQSRHRLSKTISLVTAQRWMLKLGYRWKEEEKGQYVDGHEREDVVTYRQKVFLPLWDSFQYRLRNWKEDDVMVEEDLDELPRHRRVVVWFHDESTFYAHDRRDVWWVHSTEAAVPKPKGEGASLMVAHFVSADYGWLQSKDGAETARILFKAGKGRDGFFTTDNIIAHAKLAMDILDKHFPHDDHILVFDNATTHVKRADDAPAARNMPKNPSKTWGPMVTTKDMRGNVMHDANGKPLKTKIQLADTNLADGTLQSFYFMEGHEKAGWFKGTAQILRK</sequence>
<dbReference type="RefSeq" id="XP_041160716.1">
    <property type="nucleotide sequence ID" value="XM_041306513.1"/>
</dbReference>
<reference evidence="2" key="1">
    <citation type="journal article" date="2020" name="New Phytol.">
        <title>Comparative genomics reveals dynamic genome evolution in host specialist ectomycorrhizal fungi.</title>
        <authorList>
            <person name="Lofgren L.A."/>
            <person name="Nguyen N.H."/>
            <person name="Vilgalys R."/>
            <person name="Ruytinx J."/>
            <person name="Liao H.L."/>
            <person name="Branco S."/>
            <person name="Kuo A."/>
            <person name="LaButti K."/>
            <person name="Lipzen A."/>
            <person name="Andreopoulos W."/>
            <person name="Pangilinan J."/>
            <person name="Riley R."/>
            <person name="Hundley H."/>
            <person name="Na H."/>
            <person name="Barry K."/>
            <person name="Grigoriev I.V."/>
            <person name="Stajich J.E."/>
            <person name="Kennedy P.G."/>
        </authorList>
    </citation>
    <scope>NUCLEOTIDE SEQUENCE</scope>
    <source>
        <strain evidence="2">S12</strain>
    </source>
</reference>
<name>A0A9P7AQX7_9AGAM</name>
<keyword evidence="3" id="KW-1185">Reference proteome</keyword>
<dbReference type="Gene3D" id="3.30.420.10">
    <property type="entry name" value="Ribonuclease H-like superfamily/Ribonuclease H"/>
    <property type="match status" value="1"/>
</dbReference>
<dbReference type="PANTHER" id="PTHR35871:SF1">
    <property type="entry name" value="CXC1-LIKE CYSTEINE CLUSTER ASSOCIATED WITH KDZ TRANSPOSASES DOMAIN-CONTAINING PROTEIN"/>
    <property type="match status" value="1"/>
</dbReference>
<comment type="caution">
    <text evidence="2">The sequence shown here is derived from an EMBL/GenBank/DDBJ whole genome shotgun (WGS) entry which is preliminary data.</text>
</comment>
<evidence type="ECO:0000313" key="3">
    <source>
        <dbReference type="Proteomes" id="UP000719766"/>
    </source>
</evidence>
<dbReference type="Proteomes" id="UP000719766">
    <property type="component" value="Unassembled WGS sequence"/>
</dbReference>
<feature type="region of interest" description="Disordered" evidence="1">
    <location>
        <begin position="307"/>
        <end position="327"/>
    </location>
</feature>